<keyword evidence="1" id="KW-0472">Membrane</keyword>
<feature type="transmembrane region" description="Helical" evidence="1">
    <location>
        <begin position="193"/>
        <end position="213"/>
    </location>
</feature>
<feature type="transmembrane region" description="Helical" evidence="1">
    <location>
        <begin position="220"/>
        <end position="237"/>
    </location>
</feature>
<comment type="caution">
    <text evidence="2">The sequence shown here is derived from an EMBL/GenBank/DDBJ whole genome shotgun (WGS) entry which is preliminary data.</text>
</comment>
<dbReference type="EMBL" id="JAVRQU010000001">
    <property type="protein sequence ID" value="KAK5707562.1"/>
    <property type="molecule type" value="Genomic_DNA"/>
</dbReference>
<reference evidence="2" key="1">
    <citation type="submission" date="2023-08" db="EMBL/GenBank/DDBJ databases">
        <title>Black Yeasts Isolated from many extreme environments.</title>
        <authorList>
            <person name="Coleine C."/>
            <person name="Stajich J.E."/>
            <person name="Selbmann L."/>
        </authorList>
    </citation>
    <scope>NUCLEOTIDE SEQUENCE</scope>
    <source>
        <strain evidence="2">CCFEE 5810</strain>
    </source>
</reference>
<keyword evidence="1" id="KW-1133">Transmembrane helix</keyword>
<protein>
    <submittedName>
        <fullName evidence="2">Uncharacterized protein</fullName>
    </submittedName>
</protein>
<evidence type="ECO:0000313" key="3">
    <source>
        <dbReference type="Proteomes" id="UP001310594"/>
    </source>
</evidence>
<dbReference type="AlphaFoldDB" id="A0AAN7WDW8"/>
<dbReference type="InterPro" id="IPR011009">
    <property type="entry name" value="Kinase-like_dom_sf"/>
</dbReference>
<keyword evidence="1" id="KW-0812">Transmembrane</keyword>
<dbReference type="Proteomes" id="UP001310594">
    <property type="component" value="Unassembled WGS sequence"/>
</dbReference>
<proteinExistence type="predicted"/>
<sequence>MRDQLDSSTYPEHVENVELAIICGRWRQVGPATKLYEKPDGTSILYRFRSKSWFALDKWLPPSVLQLLPPAWSLPQQFVVKMKKPFDDTDMQGLITREREGLQSLCDFQGHLVPRLLPVQVEGIERSSLAIELLAGDDLWELSKPGSKPLSPWCVGEVCRGITRCFEGTTKHGIVHYDPELTNIMLVQRSWQLIMPAVVDCFLGVVTLICCDLRPNVQRAIVALLLATLLYTVWMYWRSFRVVLIDFEDWVRVEDPEHCKIQNETELYRLCKEFRNRCFYNQTPLGRALEAARLDALYEERAKSWQQQYGRC</sequence>
<organism evidence="2 3">
    <name type="scientific">Elasticomyces elasticus</name>
    <dbReference type="NCBI Taxonomy" id="574655"/>
    <lineage>
        <taxon>Eukaryota</taxon>
        <taxon>Fungi</taxon>
        <taxon>Dikarya</taxon>
        <taxon>Ascomycota</taxon>
        <taxon>Pezizomycotina</taxon>
        <taxon>Dothideomycetes</taxon>
        <taxon>Dothideomycetidae</taxon>
        <taxon>Mycosphaerellales</taxon>
        <taxon>Teratosphaeriaceae</taxon>
        <taxon>Elasticomyces</taxon>
    </lineage>
</organism>
<name>A0AAN7WDW8_9PEZI</name>
<evidence type="ECO:0000256" key="1">
    <source>
        <dbReference type="SAM" id="Phobius"/>
    </source>
</evidence>
<accession>A0AAN7WDW8</accession>
<gene>
    <name evidence="2" type="ORF">LTR97_000099</name>
</gene>
<evidence type="ECO:0000313" key="2">
    <source>
        <dbReference type="EMBL" id="KAK5707562.1"/>
    </source>
</evidence>
<dbReference type="SUPFAM" id="SSF56112">
    <property type="entry name" value="Protein kinase-like (PK-like)"/>
    <property type="match status" value="1"/>
</dbReference>